<dbReference type="Proteomes" id="UP001500888">
    <property type="component" value="Unassembled WGS sequence"/>
</dbReference>
<sequence>MTGPTPDKAVDLAESRPGPTATTTTTARSPLGRGGLRTPGRIGWLFVLPALGFYAVFVLRPIALTFQYSMYTWDGIGPSTWAGFGNYLKVFTDPDLFDSILNAVKLIVFFSAIPVVMGLAIASTIRRIAASRLALVARTVIFLPQVIPLVAAGIAWSWLLSSTGLVNQLLTYLGLGGVTRAWLGDFATALPAVGVIGAWVLLGLCTLLLLAGMSKIDPALYEAARLDGAGPLREFVSITLPSLRQEIAVCVTVTVIAALASFDIVYISTQGGPGNATMVPGLEIYYLAFSERQVGVASALAVVLMALVIAVALPIQWLTRDRSS</sequence>
<dbReference type="PANTHER" id="PTHR43227">
    <property type="entry name" value="BLL4140 PROTEIN"/>
    <property type="match status" value="1"/>
</dbReference>
<feature type="transmembrane region" description="Helical" evidence="7">
    <location>
        <begin position="135"/>
        <end position="159"/>
    </location>
</feature>
<dbReference type="PROSITE" id="PS50928">
    <property type="entry name" value="ABC_TM1"/>
    <property type="match status" value="1"/>
</dbReference>
<dbReference type="InterPro" id="IPR000515">
    <property type="entry name" value="MetI-like"/>
</dbReference>
<keyword evidence="3" id="KW-1003">Cell membrane</keyword>
<evidence type="ECO:0000256" key="4">
    <source>
        <dbReference type="ARBA" id="ARBA00022692"/>
    </source>
</evidence>
<protein>
    <submittedName>
        <fullName evidence="10">Sugar ABC transporter permease</fullName>
    </submittedName>
</protein>
<dbReference type="EMBL" id="BAAAZR010000027">
    <property type="protein sequence ID" value="GAA3828782.1"/>
    <property type="molecule type" value="Genomic_DNA"/>
</dbReference>
<comment type="subcellular location">
    <subcellularLocation>
        <location evidence="1 7">Cell membrane</location>
        <topology evidence="1 7">Multi-pass membrane protein</topology>
    </subcellularLocation>
</comment>
<organism evidence="10 11">
    <name type="scientific">Sphaerisporangium flaviroseum</name>
    <dbReference type="NCBI Taxonomy" id="509199"/>
    <lineage>
        <taxon>Bacteria</taxon>
        <taxon>Bacillati</taxon>
        <taxon>Actinomycetota</taxon>
        <taxon>Actinomycetes</taxon>
        <taxon>Streptosporangiales</taxon>
        <taxon>Streptosporangiaceae</taxon>
        <taxon>Sphaerisporangium</taxon>
    </lineage>
</organism>
<comment type="caution">
    <text evidence="10">The sequence shown here is derived from an EMBL/GenBank/DDBJ whole genome shotgun (WGS) entry which is preliminary data.</text>
</comment>
<evidence type="ECO:0000313" key="11">
    <source>
        <dbReference type="Proteomes" id="UP001500888"/>
    </source>
</evidence>
<feature type="transmembrane region" description="Helical" evidence="7">
    <location>
        <begin position="103"/>
        <end position="123"/>
    </location>
</feature>
<feature type="compositionally biased region" description="Low complexity" evidence="8">
    <location>
        <begin position="20"/>
        <end position="31"/>
    </location>
</feature>
<evidence type="ECO:0000313" key="10">
    <source>
        <dbReference type="EMBL" id="GAA3828782.1"/>
    </source>
</evidence>
<reference evidence="11" key="1">
    <citation type="journal article" date="2019" name="Int. J. Syst. Evol. Microbiol.">
        <title>The Global Catalogue of Microorganisms (GCM) 10K type strain sequencing project: providing services to taxonomists for standard genome sequencing and annotation.</title>
        <authorList>
            <consortium name="The Broad Institute Genomics Platform"/>
            <consortium name="The Broad Institute Genome Sequencing Center for Infectious Disease"/>
            <person name="Wu L."/>
            <person name="Ma J."/>
        </authorList>
    </citation>
    <scope>NUCLEOTIDE SEQUENCE [LARGE SCALE GENOMIC DNA]</scope>
    <source>
        <strain evidence="11">JCM 16908</strain>
    </source>
</reference>
<dbReference type="InterPro" id="IPR050809">
    <property type="entry name" value="UgpAE/MalFG_permease"/>
</dbReference>
<dbReference type="PANTHER" id="PTHR43227:SF8">
    <property type="entry name" value="DIACETYLCHITOBIOSE UPTAKE SYSTEM PERMEASE PROTEIN DASB"/>
    <property type="match status" value="1"/>
</dbReference>
<feature type="transmembrane region" description="Helical" evidence="7">
    <location>
        <begin position="296"/>
        <end position="318"/>
    </location>
</feature>
<keyword evidence="5 7" id="KW-1133">Transmembrane helix</keyword>
<feature type="transmembrane region" description="Helical" evidence="7">
    <location>
        <begin position="42"/>
        <end position="63"/>
    </location>
</feature>
<dbReference type="Gene3D" id="1.10.3720.10">
    <property type="entry name" value="MetI-like"/>
    <property type="match status" value="1"/>
</dbReference>
<evidence type="ECO:0000256" key="6">
    <source>
        <dbReference type="ARBA" id="ARBA00023136"/>
    </source>
</evidence>
<dbReference type="CDD" id="cd06261">
    <property type="entry name" value="TM_PBP2"/>
    <property type="match status" value="1"/>
</dbReference>
<feature type="domain" description="ABC transmembrane type-1" evidence="9">
    <location>
        <begin position="100"/>
        <end position="315"/>
    </location>
</feature>
<keyword evidence="11" id="KW-1185">Reference proteome</keyword>
<evidence type="ECO:0000256" key="8">
    <source>
        <dbReference type="SAM" id="MobiDB-lite"/>
    </source>
</evidence>
<comment type="similarity">
    <text evidence="7">Belongs to the binding-protein-dependent transport system permease family.</text>
</comment>
<name>A0ABP7IXQ1_9ACTN</name>
<evidence type="ECO:0000256" key="7">
    <source>
        <dbReference type="RuleBase" id="RU363032"/>
    </source>
</evidence>
<gene>
    <name evidence="10" type="ORF">GCM10022226_57020</name>
</gene>
<evidence type="ECO:0000256" key="1">
    <source>
        <dbReference type="ARBA" id="ARBA00004651"/>
    </source>
</evidence>
<dbReference type="SUPFAM" id="SSF161098">
    <property type="entry name" value="MetI-like"/>
    <property type="match status" value="1"/>
</dbReference>
<dbReference type="Pfam" id="PF00528">
    <property type="entry name" value="BPD_transp_1"/>
    <property type="match status" value="1"/>
</dbReference>
<feature type="transmembrane region" description="Helical" evidence="7">
    <location>
        <begin position="189"/>
        <end position="211"/>
    </location>
</feature>
<evidence type="ECO:0000259" key="9">
    <source>
        <dbReference type="PROSITE" id="PS50928"/>
    </source>
</evidence>
<accession>A0ABP7IXQ1</accession>
<feature type="transmembrane region" description="Helical" evidence="7">
    <location>
        <begin position="247"/>
        <end position="268"/>
    </location>
</feature>
<dbReference type="InterPro" id="IPR035906">
    <property type="entry name" value="MetI-like_sf"/>
</dbReference>
<keyword evidence="2 7" id="KW-0813">Transport</keyword>
<evidence type="ECO:0000256" key="2">
    <source>
        <dbReference type="ARBA" id="ARBA00022448"/>
    </source>
</evidence>
<feature type="region of interest" description="Disordered" evidence="8">
    <location>
        <begin position="1"/>
        <end position="34"/>
    </location>
</feature>
<keyword evidence="4 7" id="KW-0812">Transmembrane</keyword>
<evidence type="ECO:0000256" key="5">
    <source>
        <dbReference type="ARBA" id="ARBA00022989"/>
    </source>
</evidence>
<dbReference type="RefSeq" id="WP_344946817.1">
    <property type="nucleotide sequence ID" value="NZ_BAAAZR010000027.1"/>
</dbReference>
<proteinExistence type="inferred from homology"/>
<evidence type="ECO:0000256" key="3">
    <source>
        <dbReference type="ARBA" id="ARBA00022475"/>
    </source>
</evidence>
<keyword evidence="6 7" id="KW-0472">Membrane</keyword>